<sequence>MRVNQVAWASALCSATDGVGGASFGGRERTFRSAGIFYFACTTAAGRFYFSLCAARPELGAGAGGRGVRFAVRRACQCHFSRFACFICHEMVLLDNSNFILRLEKIANAAKKDSSFTLTFKRYDGNDKPVPREGRPPLPKPETYMCLMRAQSKSQKISTVVRQEDVPAMMGMYSQFMKSKMDGLKRVKKVKSKAKATKG</sequence>
<evidence type="ECO:0000256" key="4">
    <source>
        <dbReference type="ARBA" id="ARBA00022490"/>
    </source>
</evidence>
<protein>
    <recommendedName>
        <fullName evidence="3 8">Signal recognition particle 14 kDa protein</fullName>
        <shortName evidence="8">SRP14</shortName>
    </recommendedName>
</protein>
<evidence type="ECO:0000256" key="1">
    <source>
        <dbReference type="ARBA" id="ARBA00004496"/>
    </source>
</evidence>
<comment type="subunit">
    <text evidence="8">Heterodimer with SRP9; binds RNA as heterodimer. Component of a signal recognition particle (SRP) complex that consists of a 7SL RNA molecule of 300 nucleotides and six protein subunits: SRP72, SRP68, SRP54, SRP19, SRP14 and SRP9.</text>
</comment>
<dbReference type="FunFam" id="3.30.720.10:FF:000003">
    <property type="entry name" value="Signal recognition particle 14"/>
    <property type="match status" value="1"/>
</dbReference>
<dbReference type="SUPFAM" id="SSF54762">
    <property type="entry name" value="Signal recognition particle alu RNA binding heterodimer, SRP9/14"/>
    <property type="match status" value="1"/>
</dbReference>
<dbReference type="Proteomes" id="UP000000304">
    <property type="component" value="Chromosome 3R"/>
</dbReference>
<dbReference type="OMA" id="RRACQCH"/>
<dbReference type="AlphaFoldDB" id="B4QS18"/>
<gene>
    <name evidence="9" type="primary">Dsim\GD19359</name>
    <name evidence="9" type="ORF">Dsim_GD19359</name>
</gene>
<evidence type="ECO:0000313" key="9">
    <source>
        <dbReference type="EMBL" id="EDX12214.1"/>
    </source>
</evidence>
<dbReference type="GO" id="GO:0005786">
    <property type="term" value="C:signal recognition particle, endoplasmic reticulum targeting"/>
    <property type="evidence" value="ECO:0007669"/>
    <property type="project" value="UniProtKB-UniRule"/>
</dbReference>
<evidence type="ECO:0000256" key="8">
    <source>
        <dbReference type="RuleBase" id="RU368100"/>
    </source>
</evidence>
<evidence type="ECO:0000256" key="5">
    <source>
        <dbReference type="ARBA" id="ARBA00022884"/>
    </source>
</evidence>
<evidence type="ECO:0000256" key="2">
    <source>
        <dbReference type="ARBA" id="ARBA00010349"/>
    </source>
</evidence>
<organism evidence="9 10">
    <name type="scientific">Drosophila simulans</name>
    <name type="common">Fruit fly</name>
    <dbReference type="NCBI Taxonomy" id="7240"/>
    <lineage>
        <taxon>Eukaryota</taxon>
        <taxon>Metazoa</taxon>
        <taxon>Ecdysozoa</taxon>
        <taxon>Arthropoda</taxon>
        <taxon>Hexapoda</taxon>
        <taxon>Insecta</taxon>
        <taxon>Pterygota</taxon>
        <taxon>Neoptera</taxon>
        <taxon>Endopterygota</taxon>
        <taxon>Diptera</taxon>
        <taxon>Brachycera</taxon>
        <taxon>Muscomorpha</taxon>
        <taxon>Ephydroidea</taxon>
        <taxon>Drosophilidae</taxon>
        <taxon>Drosophila</taxon>
        <taxon>Sophophora</taxon>
    </lineage>
</organism>
<dbReference type="Gene3D" id="3.30.720.10">
    <property type="entry name" value="Signal recognition particle alu RNA binding heterodimer, srp9/1"/>
    <property type="match status" value="1"/>
</dbReference>
<comment type="function">
    <text evidence="8">Component of the signal recognition particle (SRP) complex, a ribonucleoprotein complex that mediates the cotranslational targeting of secretory and membrane proteins to the endoplasmic reticulum (ER). SRP9 together with SRP14 and the Alu portion of the SRP RNA, constitutes the elongation arrest domain of SRP. The complex of SRP9 and SRP14 is required for SRP RNA binding.</text>
</comment>
<dbReference type="GO" id="GO:0030942">
    <property type="term" value="F:endoplasmic reticulum signal peptide binding"/>
    <property type="evidence" value="ECO:0007669"/>
    <property type="project" value="UniProtKB-UniRule"/>
</dbReference>
<comment type="subcellular location">
    <subcellularLocation>
        <location evidence="1 8">Cytoplasm</location>
    </subcellularLocation>
</comment>
<dbReference type="Pfam" id="PF02290">
    <property type="entry name" value="SRP14"/>
    <property type="match status" value="1"/>
</dbReference>
<dbReference type="InterPro" id="IPR003210">
    <property type="entry name" value="Signal_recog_particle_SRP14"/>
</dbReference>
<dbReference type="OrthoDB" id="19209at2759"/>
<name>B4QS18_DROSI</name>
<keyword evidence="6 8" id="KW-0733">Signal recognition particle</keyword>
<evidence type="ECO:0000256" key="3">
    <source>
        <dbReference type="ARBA" id="ARBA00017926"/>
    </source>
</evidence>
<keyword evidence="7 8" id="KW-0687">Ribonucleoprotein</keyword>
<dbReference type="PANTHER" id="PTHR12013">
    <property type="entry name" value="SIGNAL RECOGNITION PARTICLE 14 KD PROTEIN"/>
    <property type="match status" value="1"/>
</dbReference>
<accession>B4QS18</accession>
<dbReference type="Bgee" id="FBgn0190861">
    <property type="expression patterns" value="Expressed in embryo and 3 other cell types or tissues"/>
</dbReference>
<evidence type="ECO:0000256" key="6">
    <source>
        <dbReference type="ARBA" id="ARBA00023135"/>
    </source>
</evidence>
<reference evidence="9 10" key="1">
    <citation type="journal article" date="2007" name="Nature">
        <title>Evolution of genes and genomes on the Drosophila phylogeny.</title>
        <authorList>
            <consortium name="Drosophila 12 Genomes Consortium"/>
            <person name="Clark A.G."/>
            <person name="Eisen M.B."/>
            <person name="Smith D.R."/>
            <person name="Bergman C.M."/>
            <person name="Oliver B."/>
            <person name="Markow T.A."/>
            <person name="Kaufman T.C."/>
            <person name="Kellis M."/>
            <person name="Gelbart W."/>
            <person name="Iyer V.N."/>
            <person name="Pollard D.A."/>
            <person name="Sackton T.B."/>
            <person name="Larracuente A.M."/>
            <person name="Singh N.D."/>
            <person name="Abad J.P."/>
            <person name="Abt D.N."/>
            <person name="Adryan B."/>
            <person name="Aguade M."/>
            <person name="Akashi H."/>
            <person name="Anderson W.W."/>
            <person name="Aquadro C.F."/>
            <person name="Ardell D.H."/>
            <person name="Arguello R."/>
            <person name="Artieri C.G."/>
            <person name="Barbash D.A."/>
            <person name="Barker D."/>
            <person name="Barsanti P."/>
            <person name="Batterham P."/>
            <person name="Batzoglou S."/>
            <person name="Begun D."/>
            <person name="Bhutkar A."/>
            <person name="Blanco E."/>
            <person name="Bosak S.A."/>
            <person name="Bradley R.K."/>
            <person name="Brand A.D."/>
            <person name="Brent M.R."/>
            <person name="Brooks A.N."/>
            <person name="Brown R.H."/>
            <person name="Butlin R.K."/>
            <person name="Caggese C."/>
            <person name="Calvi B.R."/>
            <person name="Bernardo de Carvalho A."/>
            <person name="Caspi A."/>
            <person name="Castrezana S."/>
            <person name="Celniker S.E."/>
            <person name="Chang J.L."/>
            <person name="Chapple C."/>
            <person name="Chatterji S."/>
            <person name="Chinwalla A."/>
            <person name="Civetta A."/>
            <person name="Clifton S.W."/>
            <person name="Comeron J.M."/>
            <person name="Costello J.C."/>
            <person name="Coyne J.A."/>
            <person name="Daub J."/>
            <person name="David R.G."/>
            <person name="Delcher A.L."/>
            <person name="Delehaunty K."/>
            <person name="Do C.B."/>
            <person name="Ebling H."/>
            <person name="Edwards K."/>
            <person name="Eickbush T."/>
            <person name="Evans J.D."/>
            <person name="Filipski A."/>
            <person name="Findeiss S."/>
            <person name="Freyhult E."/>
            <person name="Fulton L."/>
            <person name="Fulton R."/>
            <person name="Garcia A.C."/>
            <person name="Gardiner A."/>
            <person name="Garfield D.A."/>
            <person name="Garvin B.E."/>
            <person name="Gibson G."/>
            <person name="Gilbert D."/>
            <person name="Gnerre S."/>
            <person name="Godfrey J."/>
            <person name="Good R."/>
            <person name="Gotea V."/>
            <person name="Gravely B."/>
            <person name="Greenberg A.J."/>
            <person name="Griffiths-Jones S."/>
            <person name="Gross S."/>
            <person name="Guigo R."/>
            <person name="Gustafson E.A."/>
            <person name="Haerty W."/>
            <person name="Hahn M.W."/>
            <person name="Halligan D.L."/>
            <person name="Halpern A.L."/>
            <person name="Halter G.M."/>
            <person name="Han M.V."/>
            <person name="Heger A."/>
            <person name="Hillier L."/>
            <person name="Hinrichs A.S."/>
            <person name="Holmes I."/>
            <person name="Hoskins R.A."/>
            <person name="Hubisz M.J."/>
            <person name="Hultmark D."/>
            <person name="Huntley M.A."/>
            <person name="Jaffe D.B."/>
            <person name="Jagadeeshan S."/>
            <person name="Jeck W.R."/>
            <person name="Johnson J."/>
            <person name="Jones C.D."/>
            <person name="Jordan W.C."/>
            <person name="Karpen G.H."/>
            <person name="Kataoka E."/>
            <person name="Keightley P.D."/>
            <person name="Kheradpour P."/>
            <person name="Kirkness E.F."/>
            <person name="Koerich L.B."/>
            <person name="Kristiansen K."/>
            <person name="Kudrna D."/>
            <person name="Kulathinal R.J."/>
            <person name="Kumar S."/>
            <person name="Kwok R."/>
            <person name="Lander E."/>
            <person name="Langley C.H."/>
            <person name="Lapoint R."/>
            <person name="Lazzaro B.P."/>
            <person name="Lee S.J."/>
            <person name="Levesque L."/>
            <person name="Li R."/>
            <person name="Lin C.F."/>
            <person name="Lin M.F."/>
            <person name="Lindblad-Toh K."/>
            <person name="Llopart A."/>
            <person name="Long M."/>
            <person name="Low L."/>
            <person name="Lozovsky E."/>
            <person name="Lu J."/>
            <person name="Luo M."/>
            <person name="Machado C.A."/>
            <person name="Makalowski W."/>
            <person name="Marzo M."/>
            <person name="Matsuda M."/>
            <person name="Matzkin L."/>
            <person name="McAllister B."/>
            <person name="McBride C.S."/>
            <person name="McKernan B."/>
            <person name="McKernan K."/>
            <person name="Mendez-Lago M."/>
            <person name="Minx P."/>
            <person name="Mollenhauer M.U."/>
            <person name="Montooth K."/>
            <person name="Mount S.M."/>
            <person name="Mu X."/>
            <person name="Myers E."/>
            <person name="Negre B."/>
            <person name="Newfeld S."/>
            <person name="Nielsen R."/>
            <person name="Noor M.A."/>
            <person name="O'Grady P."/>
            <person name="Pachter L."/>
            <person name="Papaceit M."/>
            <person name="Parisi M.J."/>
            <person name="Parisi M."/>
            <person name="Parts L."/>
            <person name="Pedersen J.S."/>
            <person name="Pesole G."/>
            <person name="Phillippy A.M."/>
            <person name="Ponting C.P."/>
            <person name="Pop M."/>
            <person name="Porcelli D."/>
            <person name="Powell J.R."/>
            <person name="Prohaska S."/>
            <person name="Pruitt K."/>
            <person name="Puig M."/>
            <person name="Quesneville H."/>
            <person name="Ram K.R."/>
            <person name="Rand D."/>
            <person name="Rasmussen M.D."/>
            <person name="Reed L.K."/>
            <person name="Reenan R."/>
            <person name="Reily A."/>
            <person name="Remington K.A."/>
            <person name="Rieger T.T."/>
            <person name="Ritchie M.G."/>
            <person name="Robin C."/>
            <person name="Rogers Y.H."/>
            <person name="Rohde C."/>
            <person name="Rozas J."/>
            <person name="Rubenfield M.J."/>
            <person name="Ruiz A."/>
            <person name="Russo S."/>
            <person name="Salzberg S.L."/>
            <person name="Sanchez-Gracia A."/>
            <person name="Saranga D.J."/>
            <person name="Sato H."/>
            <person name="Schaeffer S.W."/>
            <person name="Schatz M.C."/>
            <person name="Schlenke T."/>
            <person name="Schwartz R."/>
            <person name="Segarra C."/>
            <person name="Singh R.S."/>
            <person name="Sirot L."/>
            <person name="Sirota M."/>
            <person name="Sisneros N.B."/>
            <person name="Smith C.D."/>
            <person name="Smith T.F."/>
            <person name="Spieth J."/>
            <person name="Stage D.E."/>
            <person name="Stark A."/>
            <person name="Stephan W."/>
            <person name="Strausberg R.L."/>
            <person name="Strempel S."/>
            <person name="Sturgill D."/>
            <person name="Sutton G."/>
            <person name="Sutton G.G."/>
            <person name="Tao W."/>
            <person name="Teichmann S."/>
            <person name="Tobari Y.N."/>
            <person name="Tomimura Y."/>
            <person name="Tsolas J.M."/>
            <person name="Valente V.L."/>
            <person name="Venter E."/>
            <person name="Venter J.C."/>
            <person name="Vicario S."/>
            <person name="Vieira F.G."/>
            <person name="Vilella A.J."/>
            <person name="Villasante A."/>
            <person name="Walenz B."/>
            <person name="Wang J."/>
            <person name="Wasserman M."/>
            <person name="Watts T."/>
            <person name="Wilson D."/>
            <person name="Wilson R.K."/>
            <person name="Wing R.A."/>
            <person name="Wolfner M.F."/>
            <person name="Wong A."/>
            <person name="Wong G.K."/>
            <person name="Wu C.I."/>
            <person name="Wu G."/>
            <person name="Yamamoto D."/>
            <person name="Yang H.P."/>
            <person name="Yang S.P."/>
            <person name="Yorke J.A."/>
            <person name="Yoshida K."/>
            <person name="Zdobnov E."/>
            <person name="Zhang P."/>
            <person name="Zhang Y."/>
            <person name="Zimin A.V."/>
            <person name="Baldwin J."/>
            <person name="Abdouelleil A."/>
            <person name="Abdulkadir J."/>
            <person name="Abebe A."/>
            <person name="Abera B."/>
            <person name="Abreu J."/>
            <person name="Acer S.C."/>
            <person name="Aftuck L."/>
            <person name="Alexander A."/>
            <person name="An P."/>
            <person name="Anderson E."/>
            <person name="Anderson S."/>
            <person name="Arachi H."/>
            <person name="Azer M."/>
            <person name="Bachantsang P."/>
            <person name="Barry A."/>
            <person name="Bayul T."/>
            <person name="Berlin A."/>
            <person name="Bessette D."/>
            <person name="Bloom T."/>
            <person name="Blye J."/>
            <person name="Boguslavskiy L."/>
            <person name="Bonnet C."/>
            <person name="Boukhgalter B."/>
            <person name="Bourzgui I."/>
            <person name="Brown A."/>
            <person name="Cahill P."/>
            <person name="Channer S."/>
            <person name="Cheshatsang Y."/>
            <person name="Chuda L."/>
            <person name="Citroen M."/>
            <person name="Collymore A."/>
            <person name="Cooke P."/>
            <person name="Costello M."/>
            <person name="D'Aco K."/>
            <person name="Daza R."/>
            <person name="De Haan G."/>
            <person name="DeGray S."/>
            <person name="DeMaso C."/>
            <person name="Dhargay N."/>
            <person name="Dooley K."/>
            <person name="Dooley E."/>
            <person name="Doricent M."/>
            <person name="Dorje P."/>
            <person name="Dorjee K."/>
            <person name="Dupes A."/>
            <person name="Elong R."/>
            <person name="Falk J."/>
            <person name="Farina A."/>
            <person name="Faro S."/>
            <person name="Ferguson D."/>
            <person name="Fisher S."/>
            <person name="Foley C.D."/>
            <person name="Franke A."/>
            <person name="Friedrich D."/>
            <person name="Gadbois L."/>
            <person name="Gearin G."/>
            <person name="Gearin C.R."/>
            <person name="Giannoukos G."/>
            <person name="Goode T."/>
            <person name="Graham J."/>
            <person name="Grandbois E."/>
            <person name="Grewal S."/>
            <person name="Gyaltsen K."/>
            <person name="Hafez N."/>
            <person name="Hagos B."/>
            <person name="Hall J."/>
            <person name="Henson C."/>
            <person name="Hollinger A."/>
            <person name="Honan T."/>
            <person name="Huard M.D."/>
            <person name="Hughes L."/>
            <person name="Hurhula B."/>
            <person name="Husby M.E."/>
            <person name="Kamat A."/>
            <person name="Kanga B."/>
            <person name="Kashin S."/>
            <person name="Khazanovich D."/>
            <person name="Kisner P."/>
            <person name="Lance K."/>
            <person name="Lara M."/>
            <person name="Lee W."/>
            <person name="Lennon N."/>
            <person name="Letendre F."/>
            <person name="LeVine R."/>
            <person name="Lipovsky A."/>
            <person name="Liu X."/>
            <person name="Liu J."/>
            <person name="Liu S."/>
            <person name="Lokyitsang T."/>
            <person name="Lokyitsang Y."/>
            <person name="Lubonja R."/>
            <person name="Lui A."/>
            <person name="MacDonald P."/>
            <person name="Magnisalis V."/>
            <person name="Maru K."/>
            <person name="Matthews C."/>
            <person name="McCusker W."/>
            <person name="McDonough S."/>
            <person name="Mehta T."/>
            <person name="Meldrim J."/>
            <person name="Meneus L."/>
            <person name="Mihai O."/>
            <person name="Mihalev A."/>
            <person name="Mihova T."/>
            <person name="Mittelman R."/>
            <person name="Mlenga V."/>
            <person name="Montmayeur A."/>
            <person name="Mulrain L."/>
            <person name="Navidi A."/>
            <person name="Naylor J."/>
            <person name="Negash T."/>
            <person name="Nguyen T."/>
            <person name="Nguyen N."/>
            <person name="Nicol R."/>
            <person name="Norbu C."/>
            <person name="Norbu N."/>
            <person name="Novod N."/>
            <person name="O'Neill B."/>
            <person name="Osman S."/>
            <person name="Markiewicz E."/>
            <person name="Oyono O.L."/>
            <person name="Patti C."/>
            <person name="Phunkhang P."/>
            <person name="Pierre F."/>
            <person name="Priest M."/>
            <person name="Raghuraman S."/>
            <person name="Rege F."/>
            <person name="Reyes R."/>
            <person name="Rise C."/>
            <person name="Rogov P."/>
            <person name="Ross K."/>
            <person name="Ryan E."/>
            <person name="Settipalli S."/>
            <person name="Shea T."/>
            <person name="Sherpa N."/>
            <person name="Shi L."/>
            <person name="Shih D."/>
            <person name="Sparrow T."/>
            <person name="Spaulding J."/>
            <person name="Stalker J."/>
            <person name="Stange-Thomann N."/>
            <person name="Stavropoulos S."/>
            <person name="Stone C."/>
            <person name="Strader C."/>
            <person name="Tesfaye S."/>
            <person name="Thomson T."/>
            <person name="Thoulutsang Y."/>
            <person name="Thoulutsang D."/>
            <person name="Topham K."/>
            <person name="Topping I."/>
            <person name="Tsamla T."/>
            <person name="Vassiliev H."/>
            <person name="Vo A."/>
            <person name="Wangchuk T."/>
            <person name="Wangdi T."/>
            <person name="Weiand M."/>
            <person name="Wilkinson J."/>
            <person name="Wilson A."/>
            <person name="Yadav S."/>
            <person name="Young G."/>
            <person name="Yu Q."/>
            <person name="Zembek L."/>
            <person name="Zhong D."/>
            <person name="Zimmer A."/>
            <person name="Zwirko Z."/>
            <person name="Jaffe D.B."/>
            <person name="Alvarez P."/>
            <person name="Brockman W."/>
            <person name="Butler J."/>
            <person name="Chin C."/>
            <person name="Gnerre S."/>
            <person name="Grabherr M."/>
            <person name="Kleber M."/>
            <person name="Mauceli E."/>
            <person name="MacCallum I."/>
        </authorList>
    </citation>
    <scope>NUCLEOTIDE SEQUENCE [LARGE SCALE GENOMIC DNA]</scope>
    <source>
        <strain evidence="10">white501</strain>
    </source>
</reference>
<keyword evidence="4 8" id="KW-0963">Cytoplasm</keyword>
<keyword evidence="5 8" id="KW-0694">RNA-binding</keyword>
<keyword evidence="10" id="KW-1185">Reference proteome</keyword>
<dbReference type="HOGENOM" id="CLU_1373546_0_0_1"/>
<dbReference type="PhylomeDB" id="B4QS18"/>
<dbReference type="GO" id="GO:0008312">
    <property type="term" value="F:7S RNA binding"/>
    <property type="evidence" value="ECO:0007669"/>
    <property type="project" value="UniProtKB-UniRule"/>
</dbReference>
<dbReference type="STRING" id="7240.B4QS18"/>
<evidence type="ECO:0000256" key="7">
    <source>
        <dbReference type="ARBA" id="ARBA00023274"/>
    </source>
</evidence>
<dbReference type="SMR" id="B4QS18"/>
<dbReference type="GO" id="GO:0006614">
    <property type="term" value="P:SRP-dependent cotranslational protein targeting to membrane"/>
    <property type="evidence" value="ECO:0007669"/>
    <property type="project" value="UniProtKB-UniRule"/>
</dbReference>
<comment type="similarity">
    <text evidence="2 8">Belongs to the SRP14 family.</text>
</comment>
<evidence type="ECO:0000313" key="10">
    <source>
        <dbReference type="Proteomes" id="UP000000304"/>
    </source>
</evidence>
<proteinExistence type="inferred from homology"/>
<dbReference type="InterPro" id="IPR009018">
    <property type="entry name" value="Signal_recog_particle_SRP9/14"/>
</dbReference>
<dbReference type="EMBL" id="CM000364">
    <property type="protein sequence ID" value="EDX12214.1"/>
    <property type="molecule type" value="Genomic_DNA"/>
</dbReference>